<dbReference type="GO" id="GO:0006260">
    <property type="term" value="P:DNA replication"/>
    <property type="evidence" value="ECO:0007669"/>
    <property type="project" value="TreeGrafter"/>
</dbReference>
<feature type="coiled-coil region" evidence="10">
    <location>
        <begin position="374"/>
        <end position="401"/>
    </location>
</feature>
<evidence type="ECO:0000256" key="6">
    <source>
        <dbReference type="ARBA" id="ARBA00023235"/>
    </source>
</evidence>
<dbReference type="InterPro" id="IPR013500">
    <property type="entry name" value="TopoI_cat_euk"/>
</dbReference>
<dbReference type="SMART" id="SM00435">
    <property type="entry name" value="TOPEUc"/>
    <property type="match status" value="1"/>
</dbReference>
<keyword evidence="7" id="KW-0539">Nucleus</keyword>
<dbReference type="InterPro" id="IPR013034">
    <property type="entry name" value="DNA_topo_DNA_db_N_dom1"/>
</dbReference>
<dbReference type="GO" id="GO:0006265">
    <property type="term" value="P:DNA topological change"/>
    <property type="evidence" value="ECO:0007669"/>
    <property type="project" value="UniProtKB-UniRule"/>
</dbReference>
<dbReference type="AlphaFoldDB" id="A0A192ZIU5"/>
<dbReference type="SUPFAM" id="SSF56349">
    <property type="entry name" value="DNA breaking-rejoining enzymes"/>
    <property type="match status" value="1"/>
</dbReference>
<comment type="subcellular location">
    <subcellularLocation>
        <location evidence="2">Nucleus</location>
    </subcellularLocation>
</comment>
<evidence type="ECO:0000256" key="5">
    <source>
        <dbReference type="ARBA" id="ARBA00023125"/>
    </source>
</evidence>
<evidence type="ECO:0000256" key="10">
    <source>
        <dbReference type="SAM" id="Coils"/>
    </source>
</evidence>
<name>A0A192ZIU5_9EUKA</name>
<dbReference type="InterPro" id="IPR018521">
    <property type="entry name" value="TopoIB_AS"/>
</dbReference>
<organism evidence="13">
    <name type="scientific">Stygiella incarcerata</name>
    <dbReference type="NCBI Taxonomy" id="1712417"/>
    <lineage>
        <taxon>Eukaryota</taxon>
        <taxon>Discoba</taxon>
        <taxon>Jakobida</taxon>
        <taxon>Andalucina</taxon>
        <taxon>Stygiellidae</taxon>
        <taxon>Stygiella</taxon>
    </lineage>
</organism>
<evidence type="ECO:0000256" key="2">
    <source>
        <dbReference type="ARBA" id="ARBA00004123"/>
    </source>
</evidence>
<dbReference type="EC" id="5.6.2.1" evidence="9"/>
<feature type="compositionally biased region" description="Basic residues" evidence="11">
    <location>
        <begin position="166"/>
        <end position="181"/>
    </location>
</feature>
<dbReference type="Gene3D" id="1.10.10.41">
    <property type="entry name" value="Yeast DNA topoisomerase - domain 1"/>
    <property type="match status" value="1"/>
</dbReference>
<feature type="domain" description="DNA topoisomerase I eukaryotic-type" evidence="12">
    <location>
        <begin position="426"/>
        <end position="871"/>
    </location>
</feature>
<evidence type="ECO:0000256" key="8">
    <source>
        <dbReference type="PROSITE-ProRule" id="PRU01382"/>
    </source>
</evidence>
<comment type="function">
    <text evidence="9">Releases the supercoiling and torsional tension of DNA introduced during the DNA replication and transcription by transiently cleaving and rejoining one strand of the DNA duplex. Introduces a single-strand break via transesterification at the specific target site 5'-[CT]CCTTp site in duplex DNA. The scissile phosphodiester is attacked by the catalytic tyrosine of the enzyme, resulting in the formation of a DNA-(3'-phosphotyrosyl)-enzyme intermediate and the expulsion of a 5'-OH DNA strand. The free DNA strand then undergoes passage around the unbroken strand thus removing DNA supercoils. Finally, in the religation step, the DNA 5'-OH attacks the covalent intermediate to expel the active-site tyrosine and restore the DNA phosphodiester backbone.</text>
</comment>
<dbReference type="GO" id="GO:0003677">
    <property type="term" value="F:DNA binding"/>
    <property type="evidence" value="ECO:0007669"/>
    <property type="project" value="UniProtKB-UniRule"/>
</dbReference>
<dbReference type="InterPro" id="IPR001631">
    <property type="entry name" value="TopoI"/>
</dbReference>
<feature type="compositionally biased region" description="Low complexity" evidence="11">
    <location>
        <begin position="86"/>
        <end position="100"/>
    </location>
</feature>
<dbReference type="InterPro" id="IPR014727">
    <property type="entry name" value="TopoI_cat_a/b-sub_euk"/>
</dbReference>
<dbReference type="Pfam" id="PF01028">
    <property type="entry name" value="Topoisom_I"/>
    <property type="match status" value="1"/>
</dbReference>
<feature type="coiled-coil region" evidence="10">
    <location>
        <begin position="716"/>
        <end position="784"/>
    </location>
</feature>
<dbReference type="PRINTS" id="PR00416">
    <property type="entry name" value="EUTPISMRASEI"/>
</dbReference>
<dbReference type="PROSITE" id="PS52038">
    <property type="entry name" value="TOPO_IB_2"/>
    <property type="match status" value="1"/>
</dbReference>
<sequence>MSSGSSSVSEEDSGPTLSDVFQRPGKTGKPAPEDRMDVEVKKESIVHDASRQPRRRGRRVLDEDDDDYGSFSENEEEKVEEKLPKTAAATTTTSSSSSRTAKVKKEKKTVFDTTDFDSIPLSQLIRNPRAAAMASRKKSQEVVKQEAMSDVDEDYEEDEEEEEKPKRRGKGAGKVAKKPVKRERQEKSKGKSGIKKEKAEPAMKKRKVSEKAKPNGKTKTPATPTKRKAKEIVKKEPTVKKEGKGKRGTPSDPFDILRQILEENPIRAWWREDQQGAASTEDASIKWNTLEHNGVLFPPEYEPHGIKILYDGKPVTLTPEQEEIATFYAGFHDSPYREKKVFLDNFWNDWKKVLGKGHVIKSLALCDFGPIEHYLQVEKEKKRMMTKEEKLEMKKEREKLEAPFREAVVDGHIELVGNFRAEPPGLFRGRGEHPKMGCLKRRIQPEDVTINIGEDAEVPQPPPGHEWKEVVHNRTVTWLAYWRDDILGAYKYVFLSSSSAFKTKSDYEKFETARRLKKIIGRIRKDYMKELKSKDERVRQRATAMYFIDKLALRVGNEKDDDEADTVGCCSLRVEHIQLVEGDEEKKIVRFDFLGKDSIRYLNECEVVPEVYKNLVKFTGKKDPSDELFHLITPSVLNQHFKSYMPDLTAKVFRTYNASFLLDELVQNADFSKTSTLESKLLYYTNANRDVAILCNHQKTVSKSHDVMVEKMQRMIGEEEILLKSLKKVVAALRKQGAEEAEKIWDKMESDREKRWTKNIKAQLKDIKAKKKEKEERMKSLGLNPKSKESQVALQSEIKRIERLEASVFKARRFPKSEERLKSMIAKAKERVSKKEVNLRIKDETKTVALGTSKINYLDPRITIAFCRRHNVPPQKFFSPSLMRKFPWALEVSADWRF</sequence>
<keyword evidence="10" id="KW-0175">Coiled coil</keyword>
<dbReference type="Pfam" id="PF14370">
    <property type="entry name" value="Topo_C_assoc"/>
    <property type="match status" value="1"/>
</dbReference>
<reference evidence="13" key="1">
    <citation type="submission" date="2016-05" db="EMBL/GenBank/DDBJ databases">
        <title>Novel hydrogenosomes in the microaerophilic jakobid Stygiella incarcerata.</title>
        <authorList>
            <person name="Leger M.M."/>
            <person name="Eme L."/>
            <person name="Hug L.A."/>
            <person name="Roger A.J."/>
        </authorList>
    </citation>
    <scope>NUCLEOTIDE SEQUENCE</scope>
</reference>
<feature type="compositionally biased region" description="Basic and acidic residues" evidence="11">
    <location>
        <begin position="230"/>
        <end position="242"/>
    </location>
</feature>
<dbReference type="FunFam" id="3.90.15.10:FF:000003">
    <property type="entry name" value="DNA topoisomerase I"/>
    <property type="match status" value="1"/>
</dbReference>
<feature type="compositionally biased region" description="Basic and acidic residues" evidence="11">
    <location>
        <begin position="31"/>
        <end position="51"/>
    </location>
</feature>
<dbReference type="Gene3D" id="2.170.11.10">
    <property type="entry name" value="DNA Topoisomerase I, domain 2"/>
    <property type="match status" value="1"/>
</dbReference>
<gene>
    <name evidence="13" type="primary">topo1</name>
</gene>
<dbReference type="GO" id="GO:0003917">
    <property type="term" value="F:DNA topoisomerase type I (single strand cut, ATP-independent) activity"/>
    <property type="evidence" value="ECO:0007669"/>
    <property type="project" value="UniProtKB-UniRule"/>
</dbReference>
<dbReference type="PROSITE" id="PS00176">
    <property type="entry name" value="TOPO_IB_1"/>
    <property type="match status" value="1"/>
</dbReference>
<dbReference type="GO" id="GO:0005694">
    <property type="term" value="C:chromosome"/>
    <property type="evidence" value="ECO:0007669"/>
    <property type="project" value="InterPro"/>
</dbReference>
<evidence type="ECO:0000256" key="1">
    <source>
        <dbReference type="ARBA" id="ARBA00000213"/>
    </source>
</evidence>
<dbReference type="InterPro" id="IPR036202">
    <property type="entry name" value="TopoI_DNA-bd_euk_N_sf"/>
</dbReference>
<feature type="region of interest" description="Disordered" evidence="11">
    <location>
        <begin position="1"/>
        <end position="253"/>
    </location>
</feature>
<proteinExistence type="evidence at transcript level"/>
<dbReference type="PANTHER" id="PTHR10290">
    <property type="entry name" value="DNA TOPOISOMERASE I"/>
    <property type="match status" value="1"/>
</dbReference>
<keyword evidence="4 8" id="KW-0799">Topoisomerase</keyword>
<dbReference type="CDD" id="cd00659">
    <property type="entry name" value="Topo_IB_C"/>
    <property type="match status" value="1"/>
</dbReference>
<evidence type="ECO:0000256" key="9">
    <source>
        <dbReference type="RuleBase" id="RU365101"/>
    </source>
</evidence>
<dbReference type="InterPro" id="IPR013499">
    <property type="entry name" value="TopoI_euk"/>
</dbReference>
<evidence type="ECO:0000256" key="7">
    <source>
        <dbReference type="ARBA" id="ARBA00023242"/>
    </source>
</evidence>
<keyword evidence="6 8" id="KW-0413">Isomerase</keyword>
<dbReference type="PANTHER" id="PTHR10290:SF3">
    <property type="entry name" value="DNA TOPOISOMERASE 1"/>
    <property type="match status" value="1"/>
</dbReference>
<evidence type="ECO:0000256" key="3">
    <source>
        <dbReference type="ARBA" id="ARBA00006645"/>
    </source>
</evidence>
<dbReference type="FunFam" id="1.10.10.41:FF:000001">
    <property type="entry name" value="DNA topoisomerase I"/>
    <property type="match status" value="1"/>
</dbReference>
<dbReference type="InterPro" id="IPR013030">
    <property type="entry name" value="DNA_topo_DNA_db_N_dom2"/>
</dbReference>
<feature type="compositionally biased region" description="Basic and acidic residues" evidence="11">
    <location>
        <begin position="182"/>
        <end position="213"/>
    </location>
</feature>
<dbReference type="CDD" id="cd00660">
    <property type="entry name" value="Topoisomer_IB_N"/>
    <property type="match status" value="1"/>
</dbReference>
<dbReference type="InterPro" id="IPR011010">
    <property type="entry name" value="DNA_brk_join_enz"/>
</dbReference>
<evidence type="ECO:0000313" key="13">
    <source>
        <dbReference type="EMBL" id="ANM86236.1"/>
    </source>
</evidence>
<dbReference type="InterPro" id="IPR008336">
    <property type="entry name" value="TopoI_DNA-bd_euk"/>
</dbReference>
<dbReference type="EMBL" id="KX235507">
    <property type="protein sequence ID" value="ANM86236.1"/>
    <property type="molecule type" value="mRNA"/>
</dbReference>
<comment type="similarity">
    <text evidence="3 8 9">Belongs to the type IB topoisomerase family.</text>
</comment>
<feature type="compositionally biased region" description="Low complexity" evidence="11">
    <location>
        <begin position="215"/>
        <end position="224"/>
    </location>
</feature>
<dbReference type="GO" id="GO:0005730">
    <property type="term" value="C:nucleolus"/>
    <property type="evidence" value="ECO:0007669"/>
    <property type="project" value="TreeGrafter"/>
</dbReference>
<evidence type="ECO:0000256" key="11">
    <source>
        <dbReference type="SAM" id="MobiDB-lite"/>
    </source>
</evidence>
<dbReference type="FunFam" id="2.170.11.10:FF:000001">
    <property type="entry name" value="DNA topoisomerase I"/>
    <property type="match status" value="1"/>
</dbReference>
<feature type="compositionally biased region" description="Acidic residues" evidence="11">
    <location>
        <begin position="149"/>
        <end position="162"/>
    </location>
</feature>
<dbReference type="InterPro" id="IPR051062">
    <property type="entry name" value="Topoisomerase_IB"/>
</dbReference>
<feature type="active site" description="O-(3'-phospho-DNA)-tyrosine intermediate" evidence="8">
    <location>
        <position position="857"/>
    </location>
</feature>
<evidence type="ECO:0000256" key="4">
    <source>
        <dbReference type="ARBA" id="ARBA00023029"/>
    </source>
</evidence>
<dbReference type="InterPro" id="IPR025834">
    <property type="entry name" value="TopoI_C_dom"/>
</dbReference>
<accession>A0A192ZIU5</accession>
<dbReference type="Gene3D" id="3.90.15.10">
    <property type="entry name" value="Topoisomerase I, Chain A, domain 3"/>
    <property type="match status" value="1"/>
</dbReference>
<dbReference type="InterPro" id="IPR014711">
    <property type="entry name" value="TopoI_cat_a-hlx-sub_euk"/>
</dbReference>
<protein>
    <recommendedName>
        <fullName evidence="9">DNA topoisomerase I</fullName>
        <ecNumber evidence="9">5.6.2.1</ecNumber>
    </recommendedName>
    <alternativeName>
        <fullName evidence="9">DNA topoisomerase 1</fullName>
    </alternativeName>
</protein>
<dbReference type="GO" id="GO:0007059">
    <property type="term" value="P:chromosome segregation"/>
    <property type="evidence" value="ECO:0007669"/>
    <property type="project" value="TreeGrafter"/>
</dbReference>
<dbReference type="Pfam" id="PF02919">
    <property type="entry name" value="Topoisom_I_N"/>
    <property type="match status" value="1"/>
</dbReference>
<dbReference type="SUPFAM" id="SSF56741">
    <property type="entry name" value="Eukaryotic DNA topoisomerase I, N-terminal DNA-binding fragment"/>
    <property type="match status" value="1"/>
</dbReference>
<keyword evidence="5 8" id="KW-0238">DNA-binding</keyword>
<evidence type="ECO:0000259" key="12">
    <source>
        <dbReference type="SMART" id="SM00435"/>
    </source>
</evidence>
<comment type="catalytic activity">
    <reaction evidence="1 8 9">
        <text>ATP-independent breakage of single-stranded DNA, followed by passage and rejoining.</text>
        <dbReference type="EC" id="5.6.2.1"/>
    </reaction>
</comment>
<feature type="compositionally biased region" description="Acidic residues" evidence="11">
    <location>
        <begin position="62"/>
        <end position="78"/>
    </location>
</feature>
<dbReference type="Gene3D" id="1.10.132.10">
    <property type="match status" value="2"/>
</dbReference>